<feature type="domain" description="Amine oxidase" evidence="4">
    <location>
        <begin position="28"/>
        <end position="514"/>
    </location>
</feature>
<keyword evidence="2" id="KW-0560">Oxidoreductase</keyword>
<sequence>MCLGQAHKPMEEIHPTLWDVIVVGAGAAGLACARVLSAAGLQVLVLEARDRCGGRAWSQDALGLGVEVDFGGAWLHYACAGNPLVRLARARGQELRDDPTGVTFVADVCAGRLLDQNALRPYYEAVKQALEKVCEHEEACGEAGARSNHDQDMTMMRALLSQGLPLEQEHSAGAGKAGDGRGGRQKQRRGRRRLHPQVLRWALAWELELDEGSSAEELSSFQPGGELLGCNALTAGGYGAFVRGLAAGPLGGSELHESSLPQVVIGAAVVCIEREDVDAPGTSVRVHTEGGEVHSAPRVVVTLPLGVLKASTVAFSPPLPQWKLDAIQRLGCASMTKVFLRFPRRFWRDEVLGWSVCGLPAGQPEAVFERAFFFPYPLGPVDVPAGEGVLCILLCGPAARNAECLTEGDAAAAATQALRAVAACEGAARLFTEPSRDVPEPSAVRVSRWHQDPRSLCCWTAFAPGSSDADCEAMARPVGVSRQLGFAGEHTTAYDMGTVHGAWLTGLREAEGILLASMDEGRFSGEAVGRAARWLLYCRDGLATARALQEHKEEEESDSSSSSS</sequence>
<dbReference type="InterPro" id="IPR036188">
    <property type="entry name" value="FAD/NAD-bd_sf"/>
</dbReference>
<dbReference type="SUPFAM" id="SSF51905">
    <property type="entry name" value="FAD/NAD(P)-binding domain"/>
    <property type="match status" value="1"/>
</dbReference>
<evidence type="ECO:0000256" key="1">
    <source>
        <dbReference type="ARBA" id="ARBA00005995"/>
    </source>
</evidence>
<gene>
    <name evidence="5" type="ORF">AMON00008_LOCUS2603</name>
</gene>
<proteinExistence type="inferred from homology"/>
<dbReference type="SUPFAM" id="SSF54373">
    <property type="entry name" value="FAD-linked reductases, C-terminal domain"/>
    <property type="match status" value="1"/>
</dbReference>
<comment type="similarity">
    <text evidence="1">Belongs to the flavin monoamine oxidase family.</text>
</comment>
<name>A0A7S4PUA4_9DINO</name>
<dbReference type="InterPro" id="IPR050281">
    <property type="entry name" value="Flavin_monoamine_oxidase"/>
</dbReference>
<dbReference type="GO" id="GO:0006338">
    <property type="term" value="P:chromatin remodeling"/>
    <property type="evidence" value="ECO:0007669"/>
    <property type="project" value="TreeGrafter"/>
</dbReference>
<dbReference type="GO" id="GO:0050660">
    <property type="term" value="F:flavin adenine dinucleotide binding"/>
    <property type="evidence" value="ECO:0007669"/>
    <property type="project" value="TreeGrafter"/>
</dbReference>
<feature type="region of interest" description="Disordered" evidence="3">
    <location>
        <begin position="170"/>
        <end position="193"/>
    </location>
</feature>
<dbReference type="GO" id="GO:0003682">
    <property type="term" value="F:chromatin binding"/>
    <property type="evidence" value="ECO:0007669"/>
    <property type="project" value="TreeGrafter"/>
</dbReference>
<dbReference type="PANTHER" id="PTHR10742">
    <property type="entry name" value="FLAVIN MONOAMINE OXIDASE"/>
    <property type="match status" value="1"/>
</dbReference>
<evidence type="ECO:0000256" key="3">
    <source>
        <dbReference type="SAM" id="MobiDB-lite"/>
    </source>
</evidence>
<accession>A0A7S4PUA4</accession>
<reference evidence="5" key="1">
    <citation type="submission" date="2021-01" db="EMBL/GenBank/DDBJ databases">
        <authorList>
            <person name="Corre E."/>
            <person name="Pelletier E."/>
            <person name="Niang G."/>
            <person name="Scheremetjew M."/>
            <person name="Finn R."/>
            <person name="Kale V."/>
            <person name="Holt S."/>
            <person name="Cochrane G."/>
            <person name="Meng A."/>
            <person name="Brown T."/>
            <person name="Cohen L."/>
        </authorList>
    </citation>
    <scope>NUCLEOTIDE SEQUENCE</scope>
    <source>
        <strain evidence="5">CCMP3105</strain>
    </source>
</reference>
<dbReference type="AlphaFoldDB" id="A0A7S4PUA4"/>
<dbReference type="Gene3D" id="3.50.50.60">
    <property type="entry name" value="FAD/NAD(P)-binding domain"/>
    <property type="match status" value="1"/>
</dbReference>
<protein>
    <recommendedName>
        <fullName evidence="4">Amine oxidase domain-containing protein</fullName>
    </recommendedName>
</protein>
<dbReference type="Gene3D" id="3.90.660.10">
    <property type="match status" value="1"/>
</dbReference>
<evidence type="ECO:0000259" key="4">
    <source>
        <dbReference type="Pfam" id="PF01593"/>
    </source>
</evidence>
<dbReference type="PANTHER" id="PTHR10742:SF386">
    <property type="entry name" value="LYSINE-SPECIFIC HISTONE DEMETHYLASE 1A"/>
    <property type="match status" value="1"/>
</dbReference>
<dbReference type="Pfam" id="PF01593">
    <property type="entry name" value="Amino_oxidase"/>
    <property type="match status" value="1"/>
</dbReference>
<organism evidence="5">
    <name type="scientific">Alexandrium monilatum</name>
    <dbReference type="NCBI Taxonomy" id="311494"/>
    <lineage>
        <taxon>Eukaryota</taxon>
        <taxon>Sar</taxon>
        <taxon>Alveolata</taxon>
        <taxon>Dinophyceae</taxon>
        <taxon>Gonyaulacales</taxon>
        <taxon>Pyrocystaceae</taxon>
        <taxon>Alexandrium</taxon>
    </lineage>
</organism>
<dbReference type="InterPro" id="IPR002937">
    <property type="entry name" value="Amino_oxidase"/>
</dbReference>
<dbReference type="EMBL" id="HBNR01003767">
    <property type="protein sequence ID" value="CAE4562984.1"/>
    <property type="molecule type" value="Transcribed_RNA"/>
</dbReference>
<dbReference type="GO" id="GO:0016491">
    <property type="term" value="F:oxidoreductase activity"/>
    <property type="evidence" value="ECO:0007669"/>
    <property type="project" value="UniProtKB-KW"/>
</dbReference>
<evidence type="ECO:0000256" key="2">
    <source>
        <dbReference type="ARBA" id="ARBA00023002"/>
    </source>
</evidence>
<evidence type="ECO:0000313" key="5">
    <source>
        <dbReference type="EMBL" id="CAE4562984.1"/>
    </source>
</evidence>
<feature type="compositionally biased region" description="Basic residues" evidence="3">
    <location>
        <begin position="183"/>
        <end position="193"/>
    </location>
</feature>